<keyword evidence="13" id="KW-1185">Reference proteome</keyword>
<gene>
    <name evidence="9 12" type="primary">pyrC</name>
    <name evidence="12" type="ORF">SOFFGTOCOR_0287</name>
</gene>
<dbReference type="PANTHER" id="PTHR43137:SF1">
    <property type="entry name" value="DIHYDROOROTASE"/>
    <property type="match status" value="1"/>
</dbReference>
<feature type="active site" evidence="9">
    <location>
        <position position="249"/>
    </location>
</feature>
<keyword evidence="8 9" id="KW-0665">Pyrimidine biosynthesis</keyword>
<dbReference type="NCBIfam" id="TIGR00856">
    <property type="entry name" value="pyrC_dimer"/>
    <property type="match status" value="1"/>
</dbReference>
<comment type="pathway">
    <text evidence="2 9 10">Pyrimidine metabolism; UMP biosynthesis via de novo pathway; (S)-dihydroorotate from bicarbonate: step 3/3.</text>
</comment>
<comment type="cofactor">
    <cofactor evidence="9 10">
        <name>Zn(2+)</name>
        <dbReference type="ChEBI" id="CHEBI:29105"/>
    </cofactor>
    <text evidence="9 10">Binds 2 Zn(2+) ions per subunit.</text>
</comment>
<evidence type="ECO:0000256" key="6">
    <source>
        <dbReference type="ARBA" id="ARBA00022801"/>
    </source>
</evidence>
<dbReference type="GO" id="GO:0044205">
    <property type="term" value="P:'de novo' UMP biosynthetic process"/>
    <property type="evidence" value="ECO:0007669"/>
    <property type="project" value="UniProtKB-UniRule"/>
</dbReference>
<keyword evidence="6 9" id="KW-0378">Hydrolase</keyword>
<evidence type="ECO:0000256" key="5">
    <source>
        <dbReference type="ARBA" id="ARBA00022723"/>
    </source>
</evidence>
<feature type="binding site" evidence="9">
    <location>
        <position position="43"/>
    </location>
    <ligand>
        <name>substrate</name>
    </ligand>
</feature>
<evidence type="ECO:0000256" key="4">
    <source>
        <dbReference type="ARBA" id="ARBA00012860"/>
    </source>
</evidence>
<evidence type="ECO:0000256" key="1">
    <source>
        <dbReference type="ARBA" id="ARBA00002368"/>
    </source>
</evidence>
<feature type="domain" description="Amidohydrolase-related" evidence="11">
    <location>
        <begin position="13"/>
        <end position="305"/>
    </location>
</feature>
<dbReference type="InterPro" id="IPR002195">
    <property type="entry name" value="Dihydroorotase_CS"/>
</dbReference>
<dbReference type="GO" id="GO:0006207">
    <property type="term" value="P:'de novo' pyrimidine nucleobase biosynthetic process"/>
    <property type="evidence" value="ECO:0007669"/>
    <property type="project" value="TreeGrafter"/>
</dbReference>
<accession>A0A0M6W740</accession>
<proteinExistence type="inferred from homology"/>
<feature type="binding site" evidence="9">
    <location>
        <position position="176"/>
    </location>
    <ligand>
        <name>Zn(2+)</name>
        <dbReference type="ChEBI" id="CHEBI:29105"/>
        <label>2</label>
    </ligand>
</feature>
<dbReference type="HAMAP" id="MF_00219">
    <property type="entry name" value="PyrC_classII"/>
    <property type="match status" value="1"/>
</dbReference>
<name>A0A0M6W740_9GAMM</name>
<evidence type="ECO:0000256" key="9">
    <source>
        <dbReference type="HAMAP-Rule" id="MF_00219"/>
    </source>
</evidence>
<dbReference type="SUPFAM" id="SSF51556">
    <property type="entry name" value="Metallo-dependent hydrolases"/>
    <property type="match status" value="1"/>
</dbReference>
<dbReference type="GO" id="GO:0008270">
    <property type="term" value="F:zinc ion binding"/>
    <property type="evidence" value="ECO:0007669"/>
    <property type="project" value="UniProtKB-UniRule"/>
</dbReference>
<comment type="catalytic activity">
    <reaction evidence="9 10">
        <text>(S)-dihydroorotate + H2O = N-carbamoyl-L-aspartate + H(+)</text>
        <dbReference type="Rhea" id="RHEA:24296"/>
        <dbReference type="ChEBI" id="CHEBI:15377"/>
        <dbReference type="ChEBI" id="CHEBI:15378"/>
        <dbReference type="ChEBI" id="CHEBI:30864"/>
        <dbReference type="ChEBI" id="CHEBI:32814"/>
        <dbReference type="EC" id="3.5.2.3"/>
    </reaction>
</comment>
<sequence>MTVKSIIISRPDDWHVHFRDGDILKTVVPFTSKFFGRAVVMPNLTQPVINNRIAKLYRKRIIDAVNSEHQFSPLMVFQLTDNIILHELVCGFENGLLTACKLYPINKVANPYYGVTDIKKIYNVLSVIEDLGIPLLVHGEIYEKYVDVFDYESEFIKYVMIPLRLQFPKLKIVFEHITTKEAARYVLDSDEFVAATITPQHLMFNRNKMFIGGIKPHFYCLPLLKSIVHQKALLDAIKTGCDRFFLGTDTAPHLKIYKESSCGCAGVFSSPIALALYATVFEKFDMLKYFEAFCSFNGPKFYNLPVNKNFIMLTKKENIVCDSIFCCNDKLIPFLAGEKLSWSASVIK</sequence>
<dbReference type="PROSITE" id="PS00483">
    <property type="entry name" value="DIHYDROOROTASE_2"/>
    <property type="match status" value="1"/>
</dbReference>
<feature type="binding site" evidence="9">
    <location>
        <position position="265"/>
    </location>
    <ligand>
        <name>substrate</name>
    </ligand>
</feature>
<comment type="function">
    <text evidence="1 9">Catalyzes the reversible cyclization of carbamoyl aspartate to dihydroorotate.</text>
</comment>
<feature type="binding site" description="via carbamate group" evidence="9">
    <location>
        <position position="101"/>
    </location>
    <ligand>
        <name>Zn(2+)</name>
        <dbReference type="ChEBI" id="CHEBI:29105"/>
        <label>1</label>
    </ligand>
</feature>
<feature type="binding site" description="via carbamate group" evidence="9">
    <location>
        <position position="101"/>
    </location>
    <ligand>
        <name>Zn(2+)</name>
        <dbReference type="ChEBI" id="CHEBI:29105"/>
        <label>2</label>
    </ligand>
</feature>
<evidence type="ECO:0000313" key="13">
    <source>
        <dbReference type="Proteomes" id="UP000242301"/>
    </source>
</evidence>
<dbReference type="GO" id="GO:0004151">
    <property type="term" value="F:dihydroorotase activity"/>
    <property type="evidence" value="ECO:0007669"/>
    <property type="project" value="UniProtKB-UniRule"/>
</dbReference>
<dbReference type="InterPro" id="IPR032466">
    <property type="entry name" value="Metal_Hydrolase"/>
</dbReference>
<dbReference type="InterPro" id="IPR006680">
    <property type="entry name" value="Amidohydro-rel"/>
</dbReference>
<evidence type="ECO:0000256" key="3">
    <source>
        <dbReference type="ARBA" id="ARBA00005631"/>
    </source>
</evidence>
<dbReference type="InterPro" id="IPR004721">
    <property type="entry name" value="DHOdimr"/>
</dbReference>
<organism evidence="12 13">
    <name type="scientific">Candidatus Providencia siddallii</name>
    <dbReference type="NCBI Taxonomy" id="1715285"/>
    <lineage>
        <taxon>Bacteria</taxon>
        <taxon>Pseudomonadati</taxon>
        <taxon>Pseudomonadota</taxon>
        <taxon>Gammaproteobacteria</taxon>
        <taxon>Enterobacterales</taxon>
        <taxon>Morganellaceae</taxon>
        <taxon>Providencia</taxon>
    </lineage>
</organism>
<feature type="binding site" evidence="9">
    <location>
        <begin position="17"/>
        <end position="19"/>
    </location>
    <ligand>
        <name>substrate</name>
    </ligand>
</feature>
<feature type="binding site" evidence="9">
    <location>
        <position position="253"/>
    </location>
    <ligand>
        <name>substrate</name>
    </ligand>
</feature>
<comment type="subunit">
    <text evidence="9">Homodimer.</text>
</comment>
<dbReference type="Proteomes" id="UP000242301">
    <property type="component" value="Unassembled WGS sequence"/>
</dbReference>
<evidence type="ECO:0000256" key="10">
    <source>
        <dbReference type="RuleBase" id="RU003440"/>
    </source>
</evidence>
<comment type="similarity">
    <text evidence="3 9 10">Belongs to the metallo-dependent hydrolases superfamily. DHOase family. Class II DHOase subfamily.</text>
</comment>
<feature type="binding site" evidence="9">
    <location>
        <position position="138"/>
    </location>
    <ligand>
        <name>Zn(2+)</name>
        <dbReference type="ChEBI" id="CHEBI:29105"/>
        <label>2</label>
    </ligand>
</feature>
<feature type="binding site" evidence="9">
    <location>
        <position position="17"/>
    </location>
    <ligand>
        <name>Zn(2+)</name>
        <dbReference type="ChEBI" id="CHEBI:29105"/>
        <label>1</label>
    </ligand>
</feature>
<keyword evidence="5 9" id="KW-0479">Metal-binding</keyword>
<dbReference type="CDD" id="cd01294">
    <property type="entry name" value="DHOase"/>
    <property type="match status" value="1"/>
</dbReference>
<dbReference type="EMBL" id="CVRF01000002">
    <property type="protein sequence ID" value="CRK85714.1"/>
    <property type="molecule type" value="Genomic_DNA"/>
</dbReference>
<protein>
    <recommendedName>
        <fullName evidence="4 9">Dihydroorotase</fullName>
        <shortName evidence="9">DHOase</shortName>
        <ecNumber evidence="4 9">3.5.2.3</ecNumber>
    </recommendedName>
</protein>
<reference evidence="13" key="1">
    <citation type="submission" date="2015-05" db="EMBL/GenBank/DDBJ databases">
        <authorList>
            <person name="Manzano-Marin A."/>
        </authorList>
    </citation>
    <scope>NUCLEOTIDE SEQUENCE [LARGE SCALE GENOMIC DNA]</scope>
    <source>
        <strain evidence="13">officinalis</strain>
    </source>
</reference>
<evidence type="ECO:0000256" key="2">
    <source>
        <dbReference type="ARBA" id="ARBA00004880"/>
    </source>
</evidence>
<evidence type="ECO:0000259" key="11">
    <source>
        <dbReference type="Pfam" id="PF01979"/>
    </source>
</evidence>
<evidence type="ECO:0000313" key="12">
    <source>
        <dbReference type="EMBL" id="CRK85714.1"/>
    </source>
</evidence>
<keyword evidence="7 9" id="KW-0862">Zinc</keyword>
<evidence type="ECO:0000256" key="7">
    <source>
        <dbReference type="ARBA" id="ARBA00022833"/>
    </source>
</evidence>
<feature type="binding site" evidence="9">
    <location>
        <position position="15"/>
    </location>
    <ligand>
        <name>Zn(2+)</name>
        <dbReference type="ChEBI" id="CHEBI:29105"/>
        <label>1</label>
    </ligand>
</feature>
<dbReference type="EC" id="3.5.2.3" evidence="4 9"/>
<feature type="binding site" evidence="9">
    <location>
        <position position="138"/>
    </location>
    <ligand>
        <name>substrate</name>
    </ligand>
</feature>
<feature type="modified residue" description="N6-carboxylysine" evidence="9">
    <location>
        <position position="101"/>
    </location>
</feature>
<dbReference type="UniPathway" id="UPA00070">
    <property type="reaction ID" value="UER00117"/>
</dbReference>
<evidence type="ECO:0000256" key="8">
    <source>
        <dbReference type="ARBA" id="ARBA00022975"/>
    </source>
</evidence>
<feature type="binding site" evidence="9">
    <location>
        <position position="249"/>
    </location>
    <ligand>
        <name>Zn(2+)</name>
        <dbReference type="ChEBI" id="CHEBI:29105"/>
        <label>1</label>
    </ligand>
</feature>
<dbReference type="PANTHER" id="PTHR43137">
    <property type="entry name" value="DIHYDROOROTASE"/>
    <property type="match status" value="1"/>
</dbReference>
<dbReference type="AlphaFoldDB" id="A0A0M6W740"/>
<dbReference type="PROSITE" id="PS00482">
    <property type="entry name" value="DIHYDROOROTASE_1"/>
    <property type="match status" value="1"/>
</dbReference>
<dbReference type="STRING" id="1715285.SOFFGTOCOR_0287"/>
<dbReference type="Pfam" id="PF01979">
    <property type="entry name" value="Amidohydro_1"/>
    <property type="match status" value="1"/>
</dbReference>
<dbReference type="GO" id="GO:0005829">
    <property type="term" value="C:cytosol"/>
    <property type="evidence" value="ECO:0007669"/>
    <property type="project" value="TreeGrafter"/>
</dbReference>
<feature type="binding site" evidence="9">
    <location>
        <position position="221"/>
    </location>
    <ligand>
        <name>substrate</name>
    </ligand>
</feature>
<dbReference type="PIRSF" id="PIRSF001237">
    <property type="entry name" value="DHOdimr"/>
    <property type="match status" value="1"/>
</dbReference>
<dbReference type="Gene3D" id="3.20.20.140">
    <property type="entry name" value="Metal-dependent hydrolases"/>
    <property type="match status" value="1"/>
</dbReference>